<sequence>MEVNSLGLFWISMAPRIQGMSTVVDRRGVLVETRVQSAKVDIRVQNAGLLRKYFVVLLRLSLHFPKVHQVMPLSIK</sequence>
<protein>
    <submittedName>
        <fullName evidence="1">Uncharacterized protein</fullName>
    </submittedName>
</protein>
<evidence type="ECO:0000313" key="2">
    <source>
        <dbReference type="Proteomes" id="UP000289738"/>
    </source>
</evidence>
<evidence type="ECO:0000313" key="1">
    <source>
        <dbReference type="EMBL" id="RYR39484.1"/>
    </source>
</evidence>
<dbReference type="AlphaFoldDB" id="A0A445BLD9"/>
<dbReference type="EMBL" id="SDMP01000009">
    <property type="protein sequence ID" value="RYR39484.1"/>
    <property type="molecule type" value="Genomic_DNA"/>
</dbReference>
<comment type="caution">
    <text evidence="1">The sequence shown here is derived from an EMBL/GenBank/DDBJ whole genome shotgun (WGS) entry which is preliminary data.</text>
</comment>
<reference evidence="1 2" key="1">
    <citation type="submission" date="2019-01" db="EMBL/GenBank/DDBJ databases">
        <title>Sequencing of cultivated peanut Arachis hypogaea provides insights into genome evolution and oil improvement.</title>
        <authorList>
            <person name="Chen X."/>
        </authorList>
    </citation>
    <scope>NUCLEOTIDE SEQUENCE [LARGE SCALE GENOMIC DNA]</scope>
    <source>
        <strain evidence="2">cv. Fuhuasheng</strain>
        <tissue evidence="1">Leaves</tissue>
    </source>
</reference>
<accession>A0A445BLD9</accession>
<proteinExistence type="predicted"/>
<dbReference type="Proteomes" id="UP000289738">
    <property type="component" value="Chromosome A09"/>
</dbReference>
<keyword evidence="2" id="KW-1185">Reference proteome</keyword>
<gene>
    <name evidence="1" type="ORF">Ahy_A09g045041</name>
</gene>
<organism evidence="1 2">
    <name type="scientific">Arachis hypogaea</name>
    <name type="common">Peanut</name>
    <dbReference type="NCBI Taxonomy" id="3818"/>
    <lineage>
        <taxon>Eukaryota</taxon>
        <taxon>Viridiplantae</taxon>
        <taxon>Streptophyta</taxon>
        <taxon>Embryophyta</taxon>
        <taxon>Tracheophyta</taxon>
        <taxon>Spermatophyta</taxon>
        <taxon>Magnoliopsida</taxon>
        <taxon>eudicotyledons</taxon>
        <taxon>Gunneridae</taxon>
        <taxon>Pentapetalae</taxon>
        <taxon>rosids</taxon>
        <taxon>fabids</taxon>
        <taxon>Fabales</taxon>
        <taxon>Fabaceae</taxon>
        <taxon>Papilionoideae</taxon>
        <taxon>50 kb inversion clade</taxon>
        <taxon>dalbergioids sensu lato</taxon>
        <taxon>Dalbergieae</taxon>
        <taxon>Pterocarpus clade</taxon>
        <taxon>Arachis</taxon>
    </lineage>
</organism>
<name>A0A445BLD9_ARAHY</name>